<dbReference type="GO" id="GO:0003677">
    <property type="term" value="F:DNA binding"/>
    <property type="evidence" value="ECO:0007669"/>
    <property type="project" value="InterPro"/>
</dbReference>
<dbReference type="EMBL" id="PNBA02000002">
    <property type="protein sequence ID" value="KAG6433188.1"/>
    <property type="molecule type" value="Genomic_DNA"/>
</dbReference>
<evidence type="ECO:0000256" key="10">
    <source>
        <dbReference type="ARBA" id="ARBA00023136"/>
    </source>
</evidence>
<dbReference type="SUPFAM" id="SSF50022">
    <property type="entry name" value="ISP domain"/>
    <property type="match status" value="1"/>
</dbReference>
<dbReference type="Gene3D" id="2.102.10.10">
    <property type="entry name" value="Rieske [2Fe-2S] iron-sulphur domain"/>
    <property type="match status" value="1"/>
</dbReference>
<dbReference type="GO" id="GO:0005737">
    <property type="term" value="C:cytoplasm"/>
    <property type="evidence" value="ECO:0007669"/>
    <property type="project" value="TreeGrafter"/>
</dbReference>
<dbReference type="GO" id="GO:0046872">
    <property type="term" value="F:metal ion binding"/>
    <property type="evidence" value="ECO:0007669"/>
    <property type="project" value="UniProtKB-KW"/>
</dbReference>
<dbReference type="CDD" id="cd03480">
    <property type="entry name" value="Rieske_RO_Alpha_PaO"/>
    <property type="match status" value="1"/>
</dbReference>
<keyword evidence="9" id="KW-0411">Iron-sulfur</keyword>
<gene>
    <name evidence="12" type="ORF">SASPL_104796</name>
</gene>
<keyword evidence="13" id="KW-1185">Reference proteome</keyword>
<dbReference type="PANTHER" id="PTHR21266:SF32">
    <property type="entry name" value="CHOLESTEROL 7-DESATURASE NVD"/>
    <property type="match status" value="1"/>
</dbReference>
<evidence type="ECO:0000256" key="2">
    <source>
        <dbReference type="ARBA" id="ARBA00022692"/>
    </source>
</evidence>
<dbReference type="InterPro" id="IPR025525">
    <property type="entry name" value="hAT-like_transposase_RNase-H"/>
</dbReference>
<accession>A0A8X8YPA3</accession>
<dbReference type="GO" id="GO:0016491">
    <property type="term" value="F:oxidoreductase activity"/>
    <property type="evidence" value="ECO:0007669"/>
    <property type="project" value="UniProtKB-KW"/>
</dbReference>
<comment type="subcellular location">
    <subcellularLocation>
        <location evidence="1">Membrane</location>
    </subcellularLocation>
</comment>
<organism evidence="12">
    <name type="scientific">Salvia splendens</name>
    <name type="common">Scarlet sage</name>
    <dbReference type="NCBI Taxonomy" id="180675"/>
    <lineage>
        <taxon>Eukaryota</taxon>
        <taxon>Viridiplantae</taxon>
        <taxon>Streptophyta</taxon>
        <taxon>Embryophyta</taxon>
        <taxon>Tracheophyta</taxon>
        <taxon>Spermatophyta</taxon>
        <taxon>Magnoliopsida</taxon>
        <taxon>eudicotyledons</taxon>
        <taxon>Gunneridae</taxon>
        <taxon>Pentapetalae</taxon>
        <taxon>asterids</taxon>
        <taxon>lamiids</taxon>
        <taxon>Lamiales</taxon>
        <taxon>Lamiaceae</taxon>
        <taxon>Nepetoideae</taxon>
        <taxon>Mentheae</taxon>
        <taxon>Salviinae</taxon>
        <taxon>Salvia</taxon>
        <taxon>Salvia subgen. Calosphace</taxon>
        <taxon>core Calosphace</taxon>
    </lineage>
</organism>
<evidence type="ECO:0000256" key="4">
    <source>
        <dbReference type="ARBA" id="ARBA00022723"/>
    </source>
</evidence>
<dbReference type="GO" id="GO:0016020">
    <property type="term" value="C:membrane"/>
    <property type="evidence" value="ECO:0007669"/>
    <property type="project" value="UniProtKB-SubCell"/>
</dbReference>
<proteinExistence type="predicted"/>
<evidence type="ECO:0000313" key="12">
    <source>
        <dbReference type="EMBL" id="KAG6433188.1"/>
    </source>
</evidence>
<keyword evidence="2" id="KW-0812">Transmembrane</keyword>
<dbReference type="InterPro" id="IPR017941">
    <property type="entry name" value="Rieske_2Fe-2S"/>
</dbReference>
<evidence type="ECO:0000256" key="5">
    <source>
        <dbReference type="ARBA" id="ARBA00022946"/>
    </source>
</evidence>
<evidence type="ECO:0000259" key="11">
    <source>
        <dbReference type="PROSITE" id="PS51296"/>
    </source>
</evidence>
<dbReference type="Pfam" id="PF05699">
    <property type="entry name" value="Dimer_Tnp_hAT"/>
    <property type="match status" value="1"/>
</dbReference>
<dbReference type="Pfam" id="PF14372">
    <property type="entry name" value="hAT-like_RNase-H"/>
    <property type="match status" value="1"/>
</dbReference>
<keyword evidence="10" id="KW-0472">Membrane</keyword>
<name>A0A8X8YPA3_SALSN</name>
<reference evidence="12" key="2">
    <citation type="submission" date="2020-08" db="EMBL/GenBank/DDBJ databases">
        <title>Plant Genome Project.</title>
        <authorList>
            <person name="Zhang R.-G."/>
        </authorList>
    </citation>
    <scope>NUCLEOTIDE SEQUENCE</scope>
    <source>
        <strain evidence="12">Huo1</strain>
        <tissue evidence="12">Leaf</tissue>
    </source>
</reference>
<evidence type="ECO:0000256" key="9">
    <source>
        <dbReference type="ARBA" id="ARBA00023014"/>
    </source>
</evidence>
<dbReference type="SUPFAM" id="SSF53098">
    <property type="entry name" value="Ribonuclease H-like"/>
    <property type="match status" value="1"/>
</dbReference>
<evidence type="ECO:0000256" key="1">
    <source>
        <dbReference type="ARBA" id="ARBA00004370"/>
    </source>
</evidence>
<feature type="domain" description="Rieske" evidence="11">
    <location>
        <begin position="98"/>
        <end position="207"/>
    </location>
</feature>
<dbReference type="PANTHER" id="PTHR21266">
    <property type="entry name" value="IRON-SULFUR DOMAIN CONTAINING PROTEIN"/>
    <property type="match status" value="1"/>
</dbReference>
<evidence type="ECO:0000313" key="13">
    <source>
        <dbReference type="Proteomes" id="UP000298416"/>
    </source>
</evidence>
<dbReference type="InterPro" id="IPR050584">
    <property type="entry name" value="Cholesterol_7-desaturase"/>
</dbReference>
<dbReference type="InterPro" id="IPR012337">
    <property type="entry name" value="RNaseH-like_sf"/>
</dbReference>
<protein>
    <recommendedName>
        <fullName evidence="11">Rieske domain-containing protein</fullName>
    </recommendedName>
</protein>
<dbReference type="GO" id="GO:0046983">
    <property type="term" value="F:protein dimerization activity"/>
    <property type="evidence" value="ECO:0007669"/>
    <property type="project" value="InterPro"/>
</dbReference>
<keyword evidence="3" id="KW-0001">2Fe-2S</keyword>
<dbReference type="InterPro" id="IPR008906">
    <property type="entry name" value="HATC_C_dom"/>
</dbReference>
<evidence type="ECO:0000256" key="8">
    <source>
        <dbReference type="ARBA" id="ARBA00023004"/>
    </source>
</evidence>
<dbReference type="GO" id="GO:0051537">
    <property type="term" value="F:2 iron, 2 sulfur cluster binding"/>
    <property type="evidence" value="ECO:0007669"/>
    <property type="project" value="UniProtKB-KW"/>
</dbReference>
<keyword evidence="7" id="KW-0560">Oxidoreductase</keyword>
<reference evidence="12" key="1">
    <citation type="submission" date="2018-01" db="EMBL/GenBank/DDBJ databases">
        <authorList>
            <person name="Mao J.F."/>
        </authorList>
    </citation>
    <scope>NUCLEOTIDE SEQUENCE</scope>
    <source>
        <strain evidence="12">Huo1</strain>
        <tissue evidence="12">Leaf</tissue>
    </source>
</reference>
<keyword evidence="5" id="KW-0809">Transit peptide</keyword>
<dbReference type="Proteomes" id="UP000298416">
    <property type="component" value="Unassembled WGS sequence"/>
</dbReference>
<sequence>MYVEEKGLCIYTLSLPSISFAFRPLNFPSLSFLFDLLTCLIPLHLTISACMMINRDRITTKKSNFKSFTAISPTTPSTEEEIESEKREVKFEWYEQWYPVCAECDLDKRRPHAKKVMGIDLVVWWDKIENAWKVFEDSFPYRMAPLSEGRIDQWGRLQCVYHGWCFGGAGDCKFIPQAPRDGPPVHTSKKACVAVYPSYVQNCLIWFWPNSDPLYKDIHLTKKPHFIPEYDHFKGDFTAFDLFRADREGERPLEISVPKVDVNGFTAKQIFGENYFIAPCIFYGHYTPSGDDQSMDGKEDVGGSPPAPMILPHAPSDKKSMLVFYCVPVSPGRSRSLSSSYGGKKLRDVGPLNWHKACYVPTKADAFSVAFRRWLNKYWTHTVSCSSCSIAYKRLSVLKTALEVISVASVGVVAAAKQGAMSVAASLFLNPTPSRLSQIEDQGHCGSCCAFGAELRPPISVSFVVFQSNNVTFNLTPELIHQFKECAQKFVVEFTSSLCLDVPTRWNSTYLMLCSGIKYRHVFDMLQFEDLNCTQCPTEEEWVRGEVMCRFLKPFYNITTLISGSTFPTSNLYFMEIWKIASLLNKMSEYQDAVDKSMALKMKLKFDKYWKEYSEILSVGAVLDPRMKFKVLDYFYSRIDHLTSKDKILKLKMKLYALYDEYKKRGVEYLYLKFLKLVVEVLVLKSGNLNSWVKKYVRIKQVQLLKQSHRWMFIWRKVIWLKMVSLIYSSWRDNASRFGELSTMACDVLSIPITTVASESSFSIGAYVLNKYRNRLLPEKVQALICLRNWLRGYSNDDEDYELDAKDPVDASNVIDVEERHSNA</sequence>
<dbReference type="InterPro" id="IPR036922">
    <property type="entry name" value="Rieske_2Fe-2S_sf"/>
</dbReference>
<dbReference type="Pfam" id="PF00355">
    <property type="entry name" value="Rieske"/>
    <property type="match status" value="1"/>
</dbReference>
<dbReference type="PROSITE" id="PS51296">
    <property type="entry name" value="RIESKE"/>
    <property type="match status" value="1"/>
</dbReference>
<keyword evidence="8" id="KW-0408">Iron</keyword>
<evidence type="ECO:0000256" key="6">
    <source>
        <dbReference type="ARBA" id="ARBA00022989"/>
    </source>
</evidence>
<comment type="caution">
    <text evidence="12">The sequence shown here is derived from an EMBL/GenBank/DDBJ whole genome shotgun (WGS) entry which is preliminary data.</text>
</comment>
<keyword evidence="4" id="KW-0479">Metal-binding</keyword>
<evidence type="ECO:0000256" key="3">
    <source>
        <dbReference type="ARBA" id="ARBA00022714"/>
    </source>
</evidence>
<keyword evidence="6" id="KW-1133">Transmembrane helix</keyword>
<dbReference type="AlphaFoldDB" id="A0A8X8YPA3"/>
<evidence type="ECO:0000256" key="7">
    <source>
        <dbReference type="ARBA" id="ARBA00023002"/>
    </source>
</evidence>